<accession>A0ABU4K9S6</accession>
<dbReference type="EMBL" id="JAWJZF010000377">
    <property type="protein sequence ID" value="MDX2294130.1"/>
    <property type="molecule type" value="Genomic_DNA"/>
</dbReference>
<feature type="region of interest" description="Disordered" evidence="1">
    <location>
        <begin position="1"/>
        <end position="57"/>
    </location>
</feature>
<keyword evidence="3" id="KW-1185">Reference proteome</keyword>
<organism evidence="2 3">
    <name type="scientific">Streptomyces roseolus</name>
    <dbReference type="NCBI Taxonomy" id="67358"/>
    <lineage>
        <taxon>Bacteria</taxon>
        <taxon>Bacillati</taxon>
        <taxon>Actinomycetota</taxon>
        <taxon>Actinomycetes</taxon>
        <taxon>Kitasatosporales</taxon>
        <taxon>Streptomycetaceae</taxon>
        <taxon>Streptomyces</taxon>
    </lineage>
</organism>
<evidence type="ECO:0000313" key="2">
    <source>
        <dbReference type="EMBL" id="MDX2294130.1"/>
    </source>
</evidence>
<feature type="compositionally biased region" description="Gly residues" evidence="1">
    <location>
        <begin position="35"/>
        <end position="44"/>
    </location>
</feature>
<gene>
    <name evidence="2" type="ORF">R2363_18365</name>
</gene>
<dbReference type="RefSeq" id="WP_319010452.1">
    <property type="nucleotide sequence ID" value="NZ_JAWJZF010000377.1"/>
</dbReference>
<reference evidence="2 3" key="1">
    <citation type="submission" date="2023-10" db="EMBL/GenBank/DDBJ databases">
        <authorList>
            <person name="Wang X.X."/>
        </authorList>
    </citation>
    <scope>NUCLEOTIDE SEQUENCE [LARGE SCALE GENOMIC DNA]</scope>
    <source>
        <strain evidence="2 3">NBRC 12816</strain>
    </source>
</reference>
<sequence>MTFFAGVGAARRGGARRGGARRGAAGTEPADAGGVTAGPTGGPYGLVTAGAPAGSSS</sequence>
<feature type="compositionally biased region" description="Low complexity" evidence="1">
    <location>
        <begin position="1"/>
        <end position="12"/>
    </location>
</feature>
<comment type="caution">
    <text evidence="2">The sequence shown here is derived from an EMBL/GenBank/DDBJ whole genome shotgun (WGS) entry which is preliminary data.</text>
</comment>
<name>A0ABU4K9S6_9ACTN</name>
<evidence type="ECO:0000313" key="3">
    <source>
        <dbReference type="Proteomes" id="UP001278571"/>
    </source>
</evidence>
<feature type="compositionally biased region" description="Low complexity" evidence="1">
    <location>
        <begin position="22"/>
        <end position="34"/>
    </location>
</feature>
<dbReference type="Proteomes" id="UP001278571">
    <property type="component" value="Unassembled WGS sequence"/>
</dbReference>
<proteinExistence type="predicted"/>
<evidence type="ECO:0000256" key="1">
    <source>
        <dbReference type="SAM" id="MobiDB-lite"/>
    </source>
</evidence>
<protein>
    <submittedName>
        <fullName evidence="2">Uncharacterized protein</fullName>
    </submittedName>
</protein>